<dbReference type="RefSeq" id="WP_068272078.1">
    <property type="nucleotide sequence ID" value="NZ_LQZG01000001.1"/>
</dbReference>
<keyword evidence="3" id="KW-0378">Hydrolase</keyword>
<gene>
    <name evidence="8" type="ORF">AWH69_04565</name>
</gene>
<proteinExistence type="inferred from homology"/>
<dbReference type="EMBL" id="LQZG01000001">
    <property type="protein sequence ID" value="OAB89031.1"/>
    <property type="molecule type" value="Genomic_DNA"/>
</dbReference>
<evidence type="ECO:0000256" key="3">
    <source>
        <dbReference type="ARBA" id="ARBA00022801"/>
    </source>
</evidence>
<dbReference type="Pfam" id="PF00561">
    <property type="entry name" value="Abhydrolase_1"/>
    <property type="match status" value="1"/>
</dbReference>
<keyword evidence="9" id="KW-1185">Reference proteome</keyword>
<reference evidence="8 9" key="1">
    <citation type="submission" date="2016-01" db="EMBL/GenBank/DDBJ databases">
        <title>Janibacter melonis strain CD11_4 genome sequencing and assembly.</title>
        <authorList>
            <person name="Nair G.R."/>
            <person name="Kaur G."/>
            <person name="Chander A.M."/>
            <person name="Mayilraj S."/>
        </authorList>
    </citation>
    <scope>NUCLEOTIDE SEQUENCE [LARGE SCALE GENOMIC DNA]</scope>
    <source>
        <strain evidence="8 9">CD11-4</strain>
    </source>
</reference>
<evidence type="ECO:0000259" key="7">
    <source>
        <dbReference type="Pfam" id="PF08386"/>
    </source>
</evidence>
<dbReference type="Proteomes" id="UP000076976">
    <property type="component" value="Unassembled WGS sequence"/>
</dbReference>
<dbReference type="GO" id="GO:0016787">
    <property type="term" value="F:hydrolase activity"/>
    <property type="evidence" value="ECO:0007669"/>
    <property type="project" value="UniProtKB-KW"/>
</dbReference>
<evidence type="ECO:0000259" key="6">
    <source>
        <dbReference type="Pfam" id="PF00561"/>
    </source>
</evidence>
<evidence type="ECO:0000256" key="1">
    <source>
        <dbReference type="ARBA" id="ARBA00010088"/>
    </source>
</evidence>
<evidence type="ECO:0000313" key="9">
    <source>
        <dbReference type="Proteomes" id="UP000076976"/>
    </source>
</evidence>
<protein>
    <submittedName>
        <fullName evidence="8">Peptidase</fullName>
    </submittedName>
</protein>
<dbReference type="InterPro" id="IPR000073">
    <property type="entry name" value="AB_hydrolase_1"/>
</dbReference>
<feature type="region of interest" description="Disordered" evidence="4">
    <location>
        <begin position="525"/>
        <end position="548"/>
    </location>
</feature>
<dbReference type="InterPro" id="IPR029058">
    <property type="entry name" value="AB_hydrolase_fold"/>
</dbReference>
<feature type="domain" description="Peptidase S33 tripeptidyl aminopeptidase-like C-terminal" evidence="7">
    <location>
        <begin position="414"/>
        <end position="510"/>
    </location>
</feature>
<evidence type="ECO:0000256" key="2">
    <source>
        <dbReference type="ARBA" id="ARBA00022729"/>
    </source>
</evidence>
<evidence type="ECO:0000313" key="8">
    <source>
        <dbReference type="EMBL" id="OAB89031.1"/>
    </source>
</evidence>
<dbReference type="Gene3D" id="3.40.50.1820">
    <property type="entry name" value="alpha/beta hydrolase"/>
    <property type="match status" value="1"/>
</dbReference>
<dbReference type="SUPFAM" id="SSF53474">
    <property type="entry name" value="alpha/beta-Hydrolases"/>
    <property type="match status" value="1"/>
</dbReference>
<sequence>MRRALATLTTAALAAGLGSYATGAAQAATEVAAAPSAVTAPSLAASPVAPDATATQVHRYKPPPIRWGSCSTDRLKAAGAQCGMLTVPMDYNRPTGTKIKIAVSRVKADPKVRYQGAMLVNPGGPGGSGLGLAVLGEFVPDGAGAGYDWIGFDPRGVGSSRPALTCDGNVTAAPRPYYTPYKKAIYDQWISRSKSYAKKCAANGSILKHMRTSSTVADMESLRKALGRTQINLYGFSYGTYLGQMYASKHPKQVRRFVLDGVVDPRRVWYKANLDQNIAFEKSMRQFFNWVADNDEAYGLGSDGQDVRAKWYKLRSKLVYNPQGKLGPSELTDVFLSAGYYVYDWDYLAQVFAAAQAGNYEPAEQTYVEGNPTGPGADNGYAVYAAVQCTDNHWPSKWSTWREDAWQLNKSAPFETWGNTWFNAPCHWWPVEADDDPYINGSKAPAMLLIGETNDAATPFSGAIEVRRRFPKSVLIEGVGGSTHSGSLSGVSCTDDKIAAFLKSGTLPARRAGVLSDVKCAPVPAPEPSVTASARRSGEPTEKSIGIKNRELRELLDEARGF</sequence>
<feature type="signal peptide" evidence="5">
    <location>
        <begin position="1"/>
        <end position="27"/>
    </location>
</feature>
<dbReference type="InterPro" id="IPR013595">
    <property type="entry name" value="Pept_S33_TAP-like_C"/>
</dbReference>
<dbReference type="PANTHER" id="PTHR43248:SF29">
    <property type="entry name" value="TRIPEPTIDYL AMINOPEPTIDASE"/>
    <property type="match status" value="1"/>
</dbReference>
<organism evidence="8 9">
    <name type="scientific">Janibacter melonis</name>
    <dbReference type="NCBI Taxonomy" id="262209"/>
    <lineage>
        <taxon>Bacteria</taxon>
        <taxon>Bacillati</taxon>
        <taxon>Actinomycetota</taxon>
        <taxon>Actinomycetes</taxon>
        <taxon>Micrococcales</taxon>
        <taxon>Intrasporangiaceae</taxon>
        <taxon>Janibacter</taxon>
    </lineage>
</organism>
<evidence type="ECO:0000256" key="4">
    <source>
        <dbReference type="SAM" id="MobiDB-lite"/>
    </source>
</evidence>
<comment type="similarity">
    <text evidence="1">Belongs to the peptidase S33 family.</text>
</comment>
<keyword evidence="2 5" id="KW-0732">Signal</keyword>
<accession>A0A176QH81</accession>
<dbReference type="PANTHER" id="PTHR43248">
    <property type="entry name" value="2-SUCCINYL-6-HYDROXY-2,4-CYCLOHEXADIENE-1-CARBOXYLATE SYNTHASE"/>
    <property type="match status" value="1"/>
</dbReference>
<dbReference type="InterPro" id="IPR051601">
    <property type="entry name" value="Serine_prot/Carboxylest_S33"/>
</dbReference>
<name>A0A176QH81_9MICO</name>
<comment type="caution">
    <text evidence="8">The sequence shown here is derived from an EMBL/GenBank/DDBJ whole genome shotgun (WGS) entry which is preliminary data.</text>
</comment>
<dbReference type="AlphaFoldDB" id="A0A176QH81"/>
<feature type="domain" description="AB hydrolase-1" evidence="6">
    <location>
        <begin position="117"/>
        <end position="295"/>
    </location>
</feature>
<dbReference type="Pfam" id="PF08386">
    <property type="entry name" value="Abhydrolase_4"/>
    <property type="match status" value="1"/>
</dbReference>
<feature type="chain" id="PRO_5008048890" evidence="5">
    <location>
        <begin position="28"/>
        <end position="562"/>
    </location>
</feature>
<evidence type="ECO:0000256" key="5">
    <source>
        <dbReference type="SAM" id="SignalP"/>
    </source>
</evidence>